<dbReference type="InterPro" id="IPR013525">
    <property type="entry name" value="ABC2_TM"/>
</dbReference>
<proteinExistence type="inferred from homology"/>
<dbReference type="HOGENOM" id="CLU_039483_8_3_4"/>
<evidence type="ECO:0000256" key="2">
    <source>
        <dbReference type="ARBA" id="ARBA00007783"/>
    </source>
</evidence>
<name>E7RVS3_9BURK</name>
<dbReference type="Pfam" id="PF12698">
    <property type="entry name" value="ABC2_membrane_3"/>
    <property type="match status" value="1"/>
</dbReference>
<evidence type="ECO:0000256" key="5">
    <source>
        <dbReference type="ARBA" id="ARBA00022692"/>
    </source>
</evidence>
<evidence type="ECO:0000256" key="8">
    <source>
        <dbReference type="SAM" id="Phobius"/>
    </source>
</evidence>
<evidence type="ECO:0000256" key="4">
    <source>
        <dbReference type="ARBA" id="ARBA00022475"/>
    </source>
</evidence>
<feature type="transmembrane region" description="Helical" evidence="8">
    <location>
        <begin position="384"/>
        <end position="406"/>
    </location>
</feature>
<evidence type="ECO:0000256" key="6">
    <source>
        <dbReference type="ARBA" id="ARBA00022989"/>
    </source>
</evidence>
<keyword evidence="7 8" id="KW-0472">Membrane</keyword>
<keyword evidence="11" id="KW-1185">Reference proteome</keyword>
<keyword evidence="4" id="KW-1003">Cell membrane</keyword>
<dbReference type="PANTHER" id="PTHR30294">
    <property type="entry name" value="MEMBRANE COMPONENT OF ABC TRANSPORTER YHHJ-RELATED"/>
    <property type="match status" value="1"/>
</dbReference>
<evidence type="ECO:0000256" key="7">
    <source>
        <dbReference type="ARBA" id="ARBA00023136"/>
    </source>
</evidence>
<keyword evidence="3" id="KW-0813">Transport</keyword>
<keyword evidence="5 8" id="KW-0812">Transmembrane</keyword>
<comment type="similarity">
    <text evidence="2">Belongs to the ABC-2 integral membrane protein family.</text>
</comment>
<dbReference type="InterPro" id="IPR051449">
    <property type="entry name" value="ABC-2_transporter_component"/>
</dbReference>
<dbReference type="STRING" id="887898.HMPREF0551_0894"/>
<reference evidence="10 11" key="1">
    <citation type="submission" date="2010-12" db="EMBL/GenBank/DDBJ databases">
        <authorList>
            <person name="Muzny D."/>
            <person name="Qin X."/>
            <person name="Deng J."/>
            <person name="Jiang H."/>
            <person name="Liu Y."/>
            <person name="Qu J."/>
            <person name="Song X.-Z."/>
            <person name="Zhang L."/>
            <person name="Thornton R."/>
            <person name="Coyle M."/>
            <person name="Francisco L."/>
            <person name="Jackson L."/>
            <person name="Javaid M."/>
            <person name="Korchina V."/>
            <person name="Kovar C."/>
            <person name="Mata R."/>
            <person name="Mathew T."/>
            <person name="Ngo R."/>
            <person name="Nguyen L."/>
            <person name="Nguyen N."/>
            <person name="Okwuonu G."/>
            <person name="Ongeri F."/>
            <person name="Pham C."/>
            <person name="Simmons D."/>
            <person name="Wilczek-Boney K."/>
            <person name="Hale W."/>
            <person name="Jakkamsetti A."/>
            <person name="Pham P."/>
            <person name="Ruth R."/>
            <person name="San Lucas F."/>
            <person name="Warren J."/>
            <person name="Zhang J."/>
            <person name="Zhao Z."/>
            <person name="Zhou C."/>
            <person name="Zhu D."/>
            <person name="Lee S."/>
            <person name="Bess C."/>
            <person name="Blankenburg K."/>
            <person name="Forbes L."/>
            <person name="Fu Q."/>
            <person name="Gubbala S."/>
            <person name="Hirani K."/>
            <person name="Jayaseelan J.C."/>
            <person name="Lara F."/>
            <person name="Munidasa M."/>
            <person name="Palculict T."/>
            <person name="Patil S."/>
            <person name="Pu L.-L."/>
            <person name="Saada N."/>
            <person name="Tang L."/>
            <person name="Weissenberger G."/>
            <person name="Zhu Y."/>
            <person name="Hemphill L."/>
            <person name="Shang Y."/>
            <person name="Youmans B."/>
            <person name="Ayvaz T."/>
            <person name="Ross M."/>
            <person name="Santibanez J."/>
            <person name="Aqrawi P."/>
            <person name="Gross S."/>
            <person name="Joshi V."/>
            <person name="Fowler G."/>
            <person name="Nazareth L."/>
            <person name="Reid J."/>
            <person name="Worley K."/>
            <person name="Petrosino J."/>
            <person name="Highlander S."/>
            <person name="Gibbs R."/>
        </authorList>
    </citation>
    <scope>NUCLEOTIDE SEQUENCE [LARGE SCALE GENOMIC DNA]</scope>
    <source>
        <strain evidence="10 11">ATCC 51599</strain>
    </source>
</reference>
<gene>
    <name evidence="10" type="ORF">HMPREF0551_0894</name>
</gene>
<comment type="subcellular location">
    <subcellularLocation>
        <location evidence="1">Cell membrane</location>
        <topology evidence="1">Multi-pass membrane protein</topology>
    </subcellularLocation>
</comment>
<evidence type="ECO:0000256" key="1">
    <source>
        <dbReference type="ARBA" id="ARBA00004651"/>
    </source>
</evidence>
<dbReference type="InterPro" id="IPR047817">
    <property type="entry name" value="ABC2_TM_bact-type"/>
</dbReference>
<evidence type="ECO:0000313" key="11">
    <source>
        <dbReference type="Proteomes" id="UP000011021"/>
    </source>
</evidence>
<evidence type="ECO:0000313" key="10">
    <source>
        <dbReference type="EMBL" id="EFV95406.1"/>
    </source>
</evidence>
<protein>
    <submittedName>
        <fullName evidence="10">ABC-2 type transporter</fullName>
    </submittedName>
</protein>
<dbReference type="Gene3D" id="3.40.1710.10">
    <property type="entry name" value="abc type-2 transporter like domain"/>
    <property type="match status" value="1"/>
</dbReference>
<dbReference type="PROSITE" id="PS51012">
    <property type="entry name" value="ABC_TM2"/>
    <property type="match status" value="1"/>
</dbReference>
<dbReference type="PANTHER" id="PTHR30294:SF44">
    <property type="entry name" value="MULTIDRUG ABC TRANSPORTER PERMEASE YBHR-RELATED"/>
    <property type="match status" value="1"/>
</dbReference>
<dbReference type="Proteomes" id="UP000011021">
    <property type="component" value="Unassembled WGS sequence"/>
</dbReference>
<dbReference type="GO" id="GO:0005886">
    <property type="term" value="C:plasma membrane"/>
    <property type="evidence" value="ECO:0007669"/>
    <property type="project" value="UniProtKB-SubCell"/>
</dbReference>
<accession>E7RVS3</accession>
<comment type="caution">
    <text evidence="10">The sequence shown here is derived from an EMBL/GenBank/DDBJ whole genome shotgun (WGS) entry which is preliminary data.</text>
</comment>
<dbReference type="eggNOG" id="COG0842">
    <property type="taxonomic scope" value="Bacteria"/>
</dbReference>
<dbReference type="AlphaFoldDB" id="E7RVS3"/>
<dbReference type="GO" id="GO:0140359">
    <property type="term" value="F:ABC-type transporter activity"/>
    <property type="evidence" value="ECO:0007669"/>
    <property type="project" value="InterPro"/>
</dbReference>
<organism evidence="10 11">
    <name type="scientific">Lautropia mirabilis ATCC 51599</name>
    <dbReference type="NCBI Taxonomy" id="887898"/>
    <lineage>
        <taxon>Bacteria</taxon>
        <taxon>Pseudomonadati</taxon>
        <taxon>Pseudomonadota</taxon>
        <taxon>Betaproteobacteria</taxon>
        <taxon>Burkholderiales</taxon>
        <taxon>Burkholderiaceae</taxon>
        <taxon>Lautropia</taxon>
    </lineage>
</organism>
<feature type="transmembrane region" description="Helical" evidence="8">
    <location>
        <begin position="300"/>
        <end position="320"/>
    </location>
</feature>
<feature type="transmembrane region" description="Helical" evidence="8">
    <location>
        <begin position="261"/>
        <end position="288"/>
    </location>
</feature>
<feature type="transmembrane region" description="Helical" evidence="8">
    <location>
        <begin position="218"/>
        <end position="240"/>
    </location>
</feature>
<keyword evidence="6 8" id="KW-1133">Transmembrane helix</keyword>
<feature type="transmembrane region" description="Helical" evidence="8">
    <location>
        <begin position="62"/>
        <end position="81"/>
    </location>
</feature>
<evidence type="ECO:0000259" key="9">
    <source>
        <dbReference type="PROSITE" id="PS51012"/>
    </source>
</evidence>
<feature type="transmembrane region" description="Helical" evidence="8">
    <location>
        <begin position="327"/>
        <end position="345"/>
    </location>
</feature>
<evidence type="ECO:0000256" key="3">
    <source>
        <dbReference type="ARBA" id="ARBA00022448"/>
    </source>
</evidence>
<dbReference type="EMBL" id="AEQP01000003">
    <property type="protein sequence ID" value="EFV95406.1"/>
    <property type="molecule type" value="Genomic_DNA"/>
</dbReference>
<sequence length="411" mass="45022">MEIRTQREKRQVKARVVDPAREGIRMRQDEMHGAWLAGWLLAVRQVLALIRKELVALFKEPANRIILFVPALLQALLYGYVGTYDLHDTPYAVLDQSRSEASARLLARVESNGLFRQVATLADARQIADVIDEGRAMFVVSIPADFAPRLAQGQTTAVQLILDGRNSVTAGLASGYVGSIVGSYNQTLRQAAGLSGTGGVQIERRAWFNPNLESRWSLMPTLIASLSLIQTLLLAALSVAREREQGTFDQLLVTPLTPMQILVGKAVPSVMVGLMQSTIILLIIRFWFQIPMAGSIVTLYLGLLVFTVAAVGMGLSLSALSLTMQQAMLYTFLVVMPLMMLSGMLTPVRNMPEVLQVATHANPLRFGVAIARGVYLEGATFVDIVPHLIPLVVMIAVTLPLAAWLFRHRLG</sequence>
<feature type="domain" description="ABC transmembrane type-2" evidence="9">
    <location>
        <begin position="174"/>
        <end position="409"/>
    </location>
</feature>